<feature type="signal peptide" evidence="2">
    <location>
        <begin position="1"/>
        <end position="20"/>
    </location>
</feature>
<accession>A0A4Q7YQ59</accession>
<sequence length="251" mass="27686">MRVKTTLVAIVLLTSSTLLAQSLDQPPATEAPGMLGAKRTPYFVDPSAFDLSLILPLPPAQDSATAKEELAYVHRVEQTRTPEQIAAAQADDREEDLFIFAKVIGPKFTKDDLPLTAALSAHVHNDEAVMSEPLKGIYKRLRPYNYDGSLHPVCKTDKEFSYPSGHSVSGYLLAFTMAQIVPEKRERILERANDYAHNRVVCGVHYPSDTEASRRMAYAIFGSMMANSRFNKDLAAARAETRAHLGLPSVP</sequence>
<dbReference type="AlphaFoldDB" id="A0A4Q7YQ59"/>
<proteinExistence type="inferred from homology"/>
<dbReference type="Proteomes" id="UP000292958">
    <property type="component" value="Unassembled WGS sequence"/>
</dbReference>
<dbReference type="EC" id="3.1.3.2" evidence="1"/>
<evidence type="ECO:0000313" key="5">
    <source>
        <dbReference type="Proteomes" id="UP000292958"/>
    </source>
</evidence>
<dbReference type="InterPro" id="IPR000326">
    <property type="entry name" value="PAP2/HPO"/>
</dbReference>
<keyword evidence="2" id="KW-0732">Signal</keyword>
<evidence type="ECO:0000259" key="3">
    <source>
        <dbReference type="Pfam" id="PF01569"/>
    </source>
</evidence>
<name>A0A4Q7YQ59_9BACT</name>
<dbReference type="OrthoDB" id="9780507at2"/>
<dbReference type="InterPro" id="IPR001011">
    <property type="entry name" value="Acid_Pase_classA_bac"/>
</dbReference>
<comment type="catalytic activity">
    <reaction evidence="1">
        <text>a phosphate monoester + H2O = an alcohol + phosphate</text>
        <dbReference type="Rhea" id="RHEA:15017"/>
        <dbReference type="ChEBI" id="CHEBI:15377"/>
        <dbReference type="ChEBI" id="CHEBI:30879"/>
        <dbReference type="ChEBI" id="CHEBI:43474"/>
        <dbReference type="ChEBI" id="CHEBI:67140"/>
        <dbReference type="EC" id="3.1.3.2"/>
    </reaction>
</comment>
<organism evidence="4 5">
    <name type="scientific">Edaphobacter modestus</name>
    <dbReference type="NCBI Taxonomy" id="388466"/>
    <lineage>
        <taxon>Bacteria</taxon>
        <taxon>Pseudomonadati</taxon>
        <taxon>Acidobacteriota</taxon>
        <taxon>Terriglobia</taxon>
        <taxon>Terriglobales</taxon>
        <taxon>Acidobacteriaceae</taxon>
        <taxon>Edaphobacter</taxon>
    </lineage>
</organism>
<dbReference type="PIRSF" id="PIRSF000897">
    <property type="entry name" value="Acid_Ptase_ClsA"/>
    <property type="match status" value="1"/>
</dbReference>
<keyword evidence="5" id="KW-1185">Reference proteome</keyword>
<dbReference type="EMBL" id="SHKW01000001">
    <property type="protein sequence ID" value="RZU39274.1"/>
    <property type="molecule type" value="Genomic_DNA"/>
</dbReference>
<dbReference type="CDD" id="cd03397">
    <property type="entry name" value="PAP2_acid_phosphatase"/>
    <property type="match status" value="1"/>
</dbReference>
<dbReference type="GO" id="GO:0030288">
    <property type="term" value="C:outer membrane-bounded periplasmic space"/>
    <property type="evidence" value="ECO:0007669"/>
    <property type="project" value="InterPro"/>
</dbReference>
<protein>
    <recommendedName>
        <fullName evidence="1">Acid phosphatase</fullName>
        <ecNumber evidence="1">3.1.3.2</ecNumber>
    </recommendedName>
</protein>
<dbReference type="Pfam" id="PF01569">
    <property type="entry name" value="PAP2"/>
    <property type="match status" value="1"/>
</dbReference>
<dbReference type="GO" id="GO:0003993">
    <property type="term" value="F:acid phosphatase activity"/>
    <property type="evidence" value="ECO:0007669"/>
    <property type="project" value="UniProtKB-EC"/>
</dbReference>
<evidence type="ECO:0000256" key="1">
    <source>
        <dbReference type="PIRNR" id="PIRNR000897"/>
    </source>
</evidence>
<evidence type="ECO:0000313" key="4">
    <source>
        <dbReference type="EMBL" id="RZU39274.1"/>
    </source>
</evidence>
<reference evidence="4 5" key="1">
    <citation type="submission" date="2019-02" db="EMBL/GenBank/DDBJ databases">
        <title>Genomic Encyclopedia of Archaeal and Bacterial Type Strains, Phase II (KMG-II): from individual species to whole genera.</title>
        <authorList>
            <person name="Goeker M."/>
        </authorList>
    </citation>
    <scope>NUCLEOTIDE SEQUENCE [LARGE SCALE GENOMIC DNA]</scope>
    <source>
        <strain evidence="4 5">DSM 18101</strain>
    </source>
</reference>
<gene>
    <name evidence="4" type="ORF">BDD14_0634</name>
</gene>
<comment type="similarity">
    <text evidence="1">Belongs to the class A bacterial acid phosphatase family.</text>
</comment>
<dbReference type="InterPro" id="IPR036938">
    <property type="entry name" value="PAP2/HPO_sf"/>
</dbReference>
<feature type="domain" description="Phosphatidic acid phosphatase type 2/haloperoxidase" evidence="3">
    <location>
        <begin position="130"/>
        <end position="226"/>
    </location>
</feature>
<dbReference type="SUPFAM" id="SSF48317">
    <property type="entry name" value="Acid phosphatase/Vanadium-dependent haloperoxidase"/>
    <property type="match status" value="1"/>
</dbReference>
<evidence type="ECO:0000256" key="2">
    <source>
        <dbReference type="SAM" id="SignalP"/>
    </source>
</evidence>
<keyword evidence="1" id="KW-0378">Hydrolase</keyword>
<feature type="chain" id="PRO_5020369706" description="Acid phosphatase" evidence="2">
    <location>
        <begin position="21"/>
        <end position="251"/>
    </location>
</feature>
<dbReference type="Gene3D" id="1.20.144.10">
    <property type="entry name" value="Phosphatidic acid phosphatase type 2/haloperoxidase"/>
    <property type="match status" value="1"/>
</dbReference>
<comment type="caution">
    <text evidence="4">The sequence shown here is derived from an EMBL/GenBank/DDBJ whole genome shotgun (WGS) entry which is preliminary data.</text>
</comment>